<organism evidence="1 2">
    <name type="scientific">Acaulospora colombiana</name>
    <dbReference type="NCBI Taxonomy" id="27376"/>
    <lineage>
        <taxon>Eukaryota</taxon>
        <taxon>Fungi</taxon>
        <taxon>Fungi incertae sedis</taxon>
        <taxon>Mucoromycota</taxon>
        <taxon>Glomeromycotina</taxon>
        <taxon>Glomeromycetes</taxon>
        <taxon>Diversisporales</taxon>
        <taxon>Acaulosporaceae</taxon>
        <taxon>Acaulospora</taxon>
    </lineage>
</organism>
<gene>
    <name evidence="1" type="ORF">ACOLOM_LOCUS11068</name>
</gene>
<accession>A0ACA9PRN3</accession>
<comment type="caution">
    <text evidence="1">The sequence shown here is derived from an EMBL/GenBank/DDBJ whole genome shotgun (WGS) entry which is preliminary data.</text>
</comment>
<keyword evidence="2" id="KW-1185">Reference proteome</keyword>
<feature type="non-terminal residue" evidence="1">
    <location>
        <position position="296"/>
    </location>
</feature>
<protein>
    <submittedName>
        <fullName evidence="1">14315_t:CDS:1</fullName>
    </submittedName>
</protein>
<dbReference type="EMBL" id="CAJVPT010038098">
    <property type="protein sequence ID" value="CAG8719362.1"/>
    <property type="molecule type" value="Genomic_DNA"/>
</dbReference>
<evidence type="ECO:0000313" key="2">
    <source>
        <dbReference type="Proteomes" id="UP000789525"/>
    </source>
</evidence>
<feature type="non-terminal residue" evidence="1">
    <location>
        <position position="1"/>
    </location>
</feature>
<evidence type="ECO:0000313" key="1">
    <source>
        <dbReference type="EMBL" id="CAG8719362.1"/>
    </source>
</evidence>
<dbReference type="Proteomes" id="UP000789525">
    <property type="component" value="Unassembled WGS sequence"/>
</dbReference>
<reference evidence="1" key="1">
    <citation type="submission" date="2021-06" db="EMBL/GenBank/DDBJ databases">
        <authorList>
            <person name="Kallberg Y."/>
            <person name="Tangrot J."/>
            <person name="Rosling A."/>
        </authorList>
    </citation>
    <scope>NUCLEOTIDE SEQUENCE</scope>
    <source>
        <strain evidence="1">CL356</strain>
    </source>
</reference>
<proteinExistence type="predicted"/>
<sequence>KSAIDEKNGTVTFSHLQAVNITDYMDTLTLDVKFNNDPNHHLINKTKTISLNAMYNHKTGHTSNPNVTISKGQVKGNRYKFYCEDCYSTGNATISLYAHIGRHHQSFIKFSLEGDLKLNLDFFYQGYISTPLKTPSAELYKTGIPGLSIPDILTVGPEMAIQASAGIGVSPSIILRFGMDTTIALKYTVELIKENLIDNIFNIQNNVHTPRIDFDDEVEVTGYLVPQISAGIDILKIKYGTGVVFNSELKNKVFIGTNTGCEKLTTPKLSIKFEEKIDGFYKFESKKTIPLKTFPQ</sequence>
<name>A0ACA9PRN3_9GLOM</name>